<evidence type="ECO:0000256" key="3">
    <source>
        <dbReference type="ARBA" id="ARBA00022801"/>
    </source>
</evidence>
<accession>A0AA41X505</accession>
<name>A0AA41X505_9BACI</name>
<dbReference type="InterPro" id="IPR027417">
    <property type="entry name" value="P-loop_NTPase"/>
</dbReference>
<evidence type="ECO:0000313" key="9">
    <source>
        <dbReference type="Proteomes" id="UP001156102"/>
    </source>
</evidence>
<reference evidence="8" key="1">
    <citation type="submission" date="2022-07" db="EMBL/GenBank/DDBJ databases">
        <authorList>
            <person name="Li W.-J."/>
            <person name="Deng Q.-Q."/>
        </authorList>
    </citation>
    <scope>NUCLEOTIDE SEQUENCE</scope>
    <source>
        <strain evidence="8">SYSU M60031</strain>
    </source>
</reference>
<organism evidence="8 9">
    <name type="scientific">Ectobacillus ponti</name>
    <dbReference type="NCBI Taxonomy" id="2961894"/>
    <lineage>
        <taxon>Bacteria</taxon>
        <taxon>Bacillati</taxon>
        <taxon>Bacillota</taxon>
        <taxon>Bacilli</taxon>
        <taxon>Bacillales</taxon>
        <taxon>Bacillaceae</taxon>
        <taxon>Ectobacillus</taxon>
    </lineage>
</organism>
<dbReference type="CDD" id="cd09912">
    <property type="entry name" value="DLP_2"/>
    <property type="match status" value="2"/>
</dbReference>
<evidence type="ECO:0000256" key="4">
    <source>
        <dbReference type="ARBA" id="ARBA00023134"/>
    </source>
</evidence>
<keyword evidence="4" id="KW-0342">GTP-binding</keyword>
<sequence>MKYVLERSQLQPLLGLYETWKLEGDAVYSTKLLEVARKQAKGEFLLAFCGHFSAGKSTMMNHLYGSDLLPTSPIPTSANVVKIQRGADRVVLTLQSGVQYEYAGAYSDQELKQLCKNGDEVVGVHIYRSDANLPDGVILIDTPGIDSTDEAHKLATESALHLADVIFYMMDYNHVQSEVNLQFVKELKERQKRVYLVINQIDKHKENELTFAAYQESVSGSFANWNVVPDGIFYTSLRSKQHPHNELGKLEELLHAIVENRASLMKESLEKETDYLLQEHLDWRQRSLEQETEAAAQLVSRAPDQEAVQAKLAGLYEARNTLHERGKQVKLEYGKGVEHILENAYLMPAQLRELAQLYLETELTNFRFGLFFAKAKTEKEKESRLQAFYSQLRQTVESQLDFHIKEYILSFLKQEKVYTEELGRLVYDLSVEFEPALLRQVVKPGAGFTGDYVLNYTNDLAQELKRKHRNASVAFLEAHWPLLQGVWERELADVAAQLEEYERYASAWHAITQGRQEYEAYTAYVKHIRSGEEEVAVPQAEELLQGEDIQLHARPVLLSEQTEEITVDEQPQSVQDSSAEERVAAITGHVRKAEEIIRSIPALQHLYEEIAEKRERLETRQFTVALFGAFSAGKSSFANALLGEKVLPVSPNPTTATINKIMPVTTERPHGTVLIQLKSADALLKDLQQVYRLFEKDAASLEEALQRVGELLDHPSPSGRQKTTFSFLRAVQRGYSFFAPKLGQLLTTDLEEFAAYVAEEEKSCFVEYMELYYDCEFTRKGITLVDTPGADSVNARHTDVAFQYIKNADAILFVTYYNHVFSRADREFLIQLGRVKDTFAMDKMFFIINAADLAASMEELQTVKTYIAGQLLQYGIRHPRMFPLSSLFALQERKGETAAPGQYGILAESGMHAFMEAFTAFTMKDLLRVSIVSLQHVLQGTQQLLSTMLQNAEAGNEEKEASKKRYTREREQVLQEIRSYSVLTEERALLQEVRDLLYYVRQRIFLRYRDIFPEIFNPAALRADKGDIKQQVRDCTAELLDFMKHDLLQEMRATSLRIEKWMKEKLHVSREDLAVQCQERNRGIMFDEREAILASPAHGEPMAGLELGSFKKAMALFKNTKSFFEQNERAKMQEEMKQLIEPFIAAYTAEEETRLLAHYQQLWQTLWQGEKQQMEADVEQYYEGILYALSETIDVSLYKAARDTVQYTVEAVQSEL</sequence>
<dbReference type="InterPro" id="IPR027094">
    <property type="entry name" value="Mitofusin_fam"/>
</dbReference>
<dbReference type="PANTHER" id="PTHR10465:SF0">
    <property type="entry name" value="SARCALUMENIN"/>
    <property type="match status" value="1"/>
</dbReference>
<dbReference type="InterPro" id="IPR045063">
    <property type="entry name" value="Dynamin_N"/>
</dbReference>
<feature type="coiled-coil region" evidence="6">
    <location>
        <begin position="949"/>
        <end position="976"/>
    </location>
</feature>
<comment type="caution">
    <text evidence="8">The sequence shown here is derived from an EMBL/GenBank/DDBJ whole genome shotgun (WGS) entry which is preliminary data.</text>
</comment>
<feature type="coiled-coil region" evidence="6">
    <location>
        <begin position="677"/>
        <end position="704"/>
    </location>
</feature>
<keyword evidence="2" id="KW-0547">Nucleotide-binding</keyword>
<dbReference type="GO" id="GO:0016020">
    <property type="term" value="C:membrane"/>
    <property type="evidence" value="ECO:0007669"/>
    <property type="project" value="UniProtKB-SubCell"/>
</dbReference>
<evidence type="ECO:0000256" key="5">
    <source>
        <dbReference type="ARBA" id="ARBA00023136"/>
    </source>
</evidence>
<evidence type="ECO:0000256" key="2">
    <source>
        <dbReference type="ARBA" id="ARBA00022741"/>
    </source>
</evidence>
<evidence type="ECO:0000256" key="6">
    <source>
        <dbReference type="SAM" id="Coils"/>
    </source>
</evidence>
<dbReference type="Gene3D" id="3.40.50.300">
    <property type="entry name" value="P-loop containing nucleotide triphosphate hydrolases"/>
    <property type="match status" value="2"/>
</dbReference>
<dbReference type="GO" id="GO:0005525">
    <property type="term" value="F:GTP binding"/>
    <property type="evidence" value="ECO:0007669"/>
    <property type="project" value="UniProtKB-KW"/>
</dbReference>
<dbReference type="SUPFAM" id="SSF52540">
    <property type="entry name" value="P-loop containing nucleoside triphosphate hydrolases"/>
    <property type="match status" value="2"/>
</dbReference>
<proteinExistence type="predicted"/>
<feature type="domain" description="Dynamin N-terminal" evidence="7">
    <location>
        <begin position="46"/>
        <end position="200"/>
    </location>
</feature>
<dbReference type="Proteomes" id="UP001156102">
    <property type="component" value="Unassembled WGS sequence"/>
</dbReference>
<gene>
    <name evidence="8" type="ORF">NK662_09700</name>
</gene>
<dbReference type="EMBL" id="JANCLT010000004">
    <property type="protein sequence ID" value="MCP8968812.1"/>
    <property type="molecule type" value="Genomic_DNA"/>
</dbReference>
<evidence type="ECO:0000313" key="8">
    <source>
        <dbReference type="EMBL" id="MCP8968812.1"/>
    </source>
</evidence>
<keyword evidence="9" id="KW-1185">Reference proteome</keyword>
<dbReference type="RefSeq" id="WP_254758726.1">
    <property type="nucleotide sequence ID" value="NZ_JANCLT010000004.1"/>
</dbReference>
<dbReference type="AlphaFoldDB" id="A0AA41X505"/>
<dbReference type="Pfam" id="PF00350">
    <property type="entry name" value="Dynamin_N"/>
    <property type="match status" value="2"/>
</dbReference>
<evidence type="ECO:0000259" key="7">
    <source>
        <dbReference type="Pfam" id="PF00350"/>
    </source>
</evidence>
<keyword evidence="6" id="KW-0175">Coiled coil</keyword>
<protein>
    <submittedName>
        <fullName evidence="8">Dynamin family protein</fullName>
    </submittedName>
</protein>
<dbReference type="PANTHER" id="PTHR10465">
    <property type="entry name" value="TRANSMEMBRANE GTPASE FZO1"/>
    <property type="match status" value="1"/>
</dbReference>
<evidence type="ECO:0000256" key="1">
    <source>
        <dbReference type="ARBA" id="ARBA00004370"/>
    </source>
</evidence>
<feature type="domain" description="Dynamin N-terminal" evidence="7">
    <location>
        <begin position="624"/>
        <end position="850"/>
    </location>
</feature>
<keyword evidence="3" id="KW-0378">Hydrolase</keyword>
<dbReference type="GO" id="GO:0003924">
    <property type="term" value="F:GTPase activity"/>
    <property type="evidence" value="ECO:0007669"/>
    <property type="project" value="InterPro"/>
</dbReference>
<keyword evidence="5" id="KW-0472">Membrane</keyword>
<comment type="subcellular location">
    <subcellularLocation>
        <location evidence="1">Membrane</location>
    </subcellularLocation>
</comment>